<dbReference type="SMART" id="SM01134">
    <property type="entry name" value="DeoRC"/>
    <property type="match status" value="1"/>
</dbReference>
<dbReference type="InterPro" id="IPR036390">
    <property type="entry name" value="WH_DNA-bd_sf"/>
</dbReference>
<dbReference type="InterPro" id="IPR036388">
    <property type="entry name" value="WH-like_DNA-bd_sf"/>
</dbReference>
<evidence type="ECO:0000313" key="6">
    <source>
        <dbReference type="Proteomes" id="UP000186894"/>
    </source>
</evidence>
<sequence>MAEHRYEEILRHLRSQGRVAVATLATGLSISEETVRRDLAELERRGLLRRVHGGAVPPRLDQEQPLIERGKHNMRGKARVGELAQSLLTDGMSIFIDTGTTTLAFARQLIGKNITVTTNSLDIALLLGQSLPRVNLTPGTLRTKDNALVGYETIAYVGRYFYDMAFMGIGGCDLALGWMDYEEHESTLRQALRSRARRRVMLADVGKFDRQAYLKTFGLEEPLTVVCDKAPPPQFQQEFARHEVDILHP</sequence>
<organism evidence="5 6">
    <name type="scientific">Rhizobium oryziradicis</name>
    <dbReference type="NCBI Taxonomy" id="1867956"/>
    <lineage>
        <taxon>Bacteria</taxon>
        <taxon>Pseudomonadati</taxon>
        <taxon>Pseudomonadota</taxon>
        <taxon>Alphaproteobacteria</taxon>
        <taxon>Hyphomicrobiales</taxon>
        <taxon>Rhizobiaceae</taxon>
        <taxon>Rhizobium/Agrobacterium group</taxon>
        <taxon>Rhizobium</taxon>
    </lineage>
</organism>
<gene>
    <name evidence="5" type="ORF">BJF95_14005</name>
</gene>
<dbReference type="AlphaFoldDB" id="A0A1Q8ZMA2"/>
<dbReference type="EMBL" id="MKIM01000029">
    <property type="protein sequence ID" value="OLP43031.1"/>
    <property type="molecule type" value="Genomic_DNA"/>
</dbReference>
<dbReference type="PROSITE" id="PS00894">
    <property type="entry name" value="HTH_DEOR_1"/>
    <property type="match status" value="1"/>
</dbReference>
<dbReference type="InterPro" id="IPR037171">
    <property type="entry name" value="NagB/RpiA_transferase-like"/>
</dbReference>
<evidence type="ECO:0000259" key="4">
    <source>
        <dbReference type="PROSITE" id="PS51000"/>
    </source>
</evidence>
<dbReference type="Gene3D" id="3.40.50.1360">
    <property type="match status" value="1"/>
</dbReference>
<reference evidence="5 6" key="1">
    <citation type="submission" date="2016-09" db="EMBL/GenBank/DDBJ databases">
        <title>Rhizobium oryziradicis sp. nov., isolated from the root of rice.</title>
        <authorList>
            <person name="Zhao J."/>
            <person name="Zhang X."/>
        </authorList>
    </citation>
    <scope>NUCLEOTIDE SEQUENCE [LARGE SCALE GENOMIC DNA]</scope>
    <source>
        <strain evidence="5 6">N19</strain>
    </source>
</reference>
<dbReference type="PANTHER" id="PTHR30363">
    <property type="entry name" value="HTH-TYPE TRANSCRIPTIONAL REGULATOR SRLR-RELATED"/>
    <property type="match status" value="1"/>
</dbReference>
<dbReference type="PANTHER" id="PTHR30363:SF44">
    <property type="entry name" value="AGA OPERON TRANSCRIPTIONAL REPRESSOR-RELATED"/>
    <property type="match status" value="1"/>
</dbReference>
<dbReference type="STRING" id="1867956.BJF95_14005"/>
<dbReference type="InterPro" id="IPR014036">
    <property type="entry name" value="DeoR-like_C"/>
</dbReference>
<protein>
    <submittedName>
        <fullName evidence="5">DeoR family transcriptional regulator</fullName>
    </submittedName>
</protein>
<evidence type="ECO:0000256" key="1">
    <source>
        <dbReference type="ARBA" id="ARBA00023015"/>
    </source>
</evidence>
<comment type="caution">
    <text evidence="5">The sequence shown here is derived from an EMBL/GenBank/DDBJ whole genome shotgun (WGS) entry which is preliminary data.</text>
</comment>
<dbReference type="PROSITE" id="PS51000">
    <property type="entry name" value="HTH_DEOR_2"/>
    <property type="match status" value="1"/>
</dbReference>
<dbReference type="RefSeq" id="WP_075641238.1">
    <property type="nucleotide sequence ID" value="NZ_MKIM01000029.1"/>
</dbReference>
<name>A0A1Q8ZMA2_9HYPH</name>
<dbReference type="SUPFAM" id="SSF100950">
    <property type="entry name" value="NagB/RpiA/CoA transferase-like"/>
    <property type="match status" value="1"/>
</dbReference>
<keyword evidence="3" id="KW-0804">Transcription</keyword>
<accession>A0A1Q8ZMA2</accession>
<keyword evidence="6" id="KW-1185">Reference proteome</keyword>
<keyword evidence="2" id="KW-0238">DNA-binding</keyword>
<dbReference type="Gene3D" id="1.10.10.10">
    <property type="entry name" value="Winged helix-like DNA-binding domain superfamily/Winged helix DNA-binding domain"/>
    <property type="match status" value="1"/>
</dbReference>
<dbReference type="Proteomes" id="UP000186894">
    <property type="component" value="Unassembled WGS sequence"/>
</dbReference>
<proteinExistence type="predicted"/>
<dbReference type="Pfam" id="PF00455">
    <property type="entry name" value="DeoRC"/>
    <property type="match status" value="1"/>
</dbReference>
<dbReference type="SMART" id="SM00420">
    <property type="entry name" value="HTH_DEOR"/>
    <property type="match status" value="1"/>
</dbReference>
<dbReference type="SUPFAM" id="SSF46785">
    <property type="entry name" value="Winged helix' DNA-binding domain"/>
    <property type="match status" value="1"/>
</dbReference>
<dbReference type="GO" id="GO:0003677">
    <property type="term" value="F:DNA binding"/>
    <property type="evidence" value="ECO:0007669"/>
    <property type="project" value="UniProtKB-KW"/>
</dbReference>
<evidence type="ECO:0000256" key="2">
    <source>
        <dbReference type="ARBA" id="ARBA00023125"/>
    </source>
</evidence>
<dbReference type="GO" id="GO:0003700">
    <property type="term" value="F:DNA-binding transcription factor activity"/>
    <property type="evidence" value="ECO:0007669"/>
    <property type="project" value="InterPro"/>
</dbReference>
<dbReference type="InterPro" id="IPR050313">
    <property type="entry name" value="Carb_Metab_HTH_regulators"/>
</dbReference>
<evidence type="ECO:0000256" key="3">
    <source>
        <dbReference type="ARBA" id="ARBA00023163"/>
    </source>
</evidence>
<dbReference type="Pfam" id="PF08220">
    <property type="entry name" value="HTH_DeoR"/>
    <property type="match status" value="1"/>
</dbReference>
<dbReference type="PRINTS" id="PR00037">
    <property type="entry name" value="HTHLACR"/>
</dbReference>
<dbReference type="OrthoDB" id="7688673at2"/>
<dbReference type="InterPro" id="IPR018356">
    <property type="entry name" value="Tscrpt_reg_HTH_DeoR_CS"/>
</dbReference>
<keyword evidence="1" id="KW-0805">Transcription regulation</keyword>
<dbReference type="InterPro" id="IPR001034">
    <property type="entry name" value="DeoR_HTH"/>
</dbReference>
<evidence type="ECO:0000313" key="5">
    <source>
        <dbReference type="EMBL" id="OLP43031.1"/>
    </source>
</evidence>
<feature type="domain" description="HTH deoR-type" evidence="4">
    <location>
        <begin position="2"/>
        <end position="57"/>
    </location>
</feature>